<evidence type="ECO:0000256" key="1">
    <source>
        <dbReference type="SAM" id="Phobius"/>
    </source>
</evidence>
<keyword evidence="1" id="KW-1133">Transmembrane helix</keyword>
<keyword evidence="1" id="KW-0812">Transmembrane</keyword>
<accession>A0A382G249</accession>
<dbReference type="InterPro" id="IPR018905">
    <property type="entry name" value="A-galactase_NEW3"/>
</dbReference>
<organism evidence="3">
    <name type="scientific">marine metagenome</name>
    <dbReference type="NCBI Taxonomy" id="408172"/>
    <lineage>
        <taxon>unclassified sequences</taxon>
        <taxon>metagenomes</taxon>
        <taxon>ecological metagenomes</taxon>
    </lineage>
</organism>
<reference evidence="3" key="1">
    <citation type="submission" date="2018-05" db="EMBL/GenBank/DDBJ databases">
        <authorList>
            <person name="Lanie J.A."/>
            <person name="Ng W.-L."/>
            <person name="Kazmierczak K.M."/>
            <person name="Andrzejewski T.M."/>
            <person name="Davidsen T.M."/>
            <person name="Wayne K.J."/>
            <person name="Tettelin H."/>
            <person name="Glass J.I."/>
            <person name="Rusch D."/>
            <person name="Podicherti R."/>
            <person name="Tsui H.-C.T."/>
            <person name="Winkler M.E."/>
        </authorList>
    </citation>
    <scope>NUCLEOTIDE SEQUENCE</scope>
</reference>
<evidence type="ECO:0000313" key="3">
    <source>
        <dbReference type="EMBL" id="SVB68962.1"/>
    </source>
</evidence>
<feature type="domain" description="Alpha-galactosidase NEW3" evidence="2">
    <location>
        <begin position="14"/>
        <end position="88"/>
    </location>
</feature>
<gene>
    <name evidence="3" type="ORF">METZ01_LOCUS221816</name>
</gene>
<dbReference type="AlphaFoldDB" id="A0A382G249"/>
<protein>
    <recommendedName>
        <fullName evidence="2">Alpha-galactosidase NEW3 domain-containing protein</fullName>
    </recommendedName>
</protein>
<dbReference type="EMBL" id="UINC01052986">
    <property type="protein sequence ID" value="SVB68962.1"/>
    <property type="molecule type" value="Genomic_DNA"/>
</dbReference>
<proteinExistence type="predicted"/>
<keyword evidence="1" id="KW-0472">Membrane</keyword>
<evidence type="ECO:0000259" key="2">
    <source>
        <dbReference type="Pfam" id="PF10633"/>
    </source>
</evidence>
<name>A0A382G249_9ZZZZ</name>
<dbReference type="Pfam" id="PF10633">
    <property type="entry name" value="NPCBM_assoc"/>
    <property type="match status" value="1"/>
</dbReference>
<feature type="transmembrane region" description="Helical" evidence="1">
    <location>
        <begin position="113"/>
        <end position="135"/>
    </location>
</feature>
<feature type="non-terminal residue" evidence="3">
    <location>
        <position position="1"/>
    </location>
</feature>
<sequence>VLETIIANRYQEIRTGEEVLVRVDLLNTGTLEVERVHVVLTPPLNWTWSSNPDTIDRILPGEKEPVNITLVPPEDVGVSEYDVRIEAAGYEGPELIEAQEKDITIRVEERAAVIRNALIIGAVIALVIGIAVGSIKVSRR</sequence>